<evidence type="ECO:0000256" key="2">
    <source>
        <dbReference type="ARBA" id="ARBA00022475"/>
    </source>
</evidence>
<reference evidence="7" key="1">
    <citation type="submission" date="2018-05" db="EMBL/GenBank/DDBJ databases">
        <authorList>
            <person name="Lanie J.A."/>
            <person name="Ng W.-L."/>
            <person name="Kazmierczak K.M."/>
            <person name="Andrzejewski T.M."/>
            <person name="Davidsen T.M."/>
            <person name="Wayne K.J."/>
            <person name="Tettelin H."/>
            <person name="Glass J.I."/>
            <person name="Rusch D."/>
            <person name="Podicherti R."/>
            <person name="Tsui H.-C.T."/>
            <person name="Winkler M.E."/>
        </authorList>
    </citation>
    <scope>NUCLEOTIDE SEQUENCE</scope>
</reference>
<evidence type="ECO:0008006" key="8">
    <source>
        <dbReference type="Google" id="ProtNLM"/>
    </source>
</evidence>
<accession>A0A381RA91</accession>
<dbReference type="PANTHER" id="PTHR34584">
    <property type="entry name" value="NA(+)/H(+) ANTIPORTER SUBUNIT E1"/>
    <property type="match status" value="1"/>
</dbReference>
<dbReference type="Pfam" id="PF01899">
    <property type="entry name" value="MNHE"/>
    <property type="match status" value="1"/>
</dbReference>
<name>A0A381RA91_9ZZZZ</name>
<dbReference type="GO" id="GO:0005886">
    <property type="term" value="C:plasma membrane"/>
    <property type="evidence" value="ECO:0007669"/>
    <property type="project" value="UniProtKB-SubCell"/>
</dbReference>
<sequence length="155" mass="17444">VGFDAALAGLYVLWSGNRTGFGLLVGLTLGFVVVSVYDLATAHPNHGRRALRMLRFGAYFLAILVRANLQIAREIMTPGFSQTPRILRYPVDDLDDVQTTVLANCITLTPGTLVVDVSDDDRWLYVHCMYARDRSEAIAGLRRLDERLRREVFSW</sequence>
<dbReference type="EMBL" id="UINC01001756">
    <property type="protein sequence ID" value="SUZ88134.1"/>
    <property type="molecule type" value="Genomic_DNA"/>
</dbReference>
<organism evidence="7">
    <name type="scientific">marine metagenome</name>
    <dbReference type="NCBI Taxonomy" id="408172"/>
    <lineage>
        <taxon>unclassified sequences</taxon>
        <taxon>metagenomes</taxon>
        <taxon>ecological metagenomes</taxon>
    </lineage>
</organism>
<proteinExistence type="predicted"/>
<dbReference type="PIRSF" id="PIRSF019239">
    <property type="entry name" value="MrpE"/>
    <property type="match status" value="1"/>
</dbReference>
<dbReference type="AlphaFoldDB" id="A0A381RA91"/>
<dbReference type="InterPro" id="IPR002758">
    <property type="entry name" value="Cation_antiport_E"/>
</dbReference>
<dbReference type="GO" id="GO:0008324">
    <property type="term" value="F:monoatomic cation transmembrane transporter activity"/>
    <property type="evidence" value="ECO:0007669"/>
    <property type="project" value="InterPro"/>
</dbReference>
<evidence type="ECO:0000256" key="6">
    <source>
        <dbReference type="SAM" id="Phobius"/>
    </source>
</evidence>
<keyword evidence="2" id="KW-1003">Cell membrane</keyword>
<protein>
    <recommendedName>
        <fullName evidence="8">Na+/H+ antiporter subunit E</fullName>
    </recommendedName>
</protein>
<dbReference type="PANTHER" id="PTHR34584:SF1">
    <property type="entry name" value="NA(+)_H(+) ANTIPORTER SUBUNIT E1"/>
    <property type="match status" value="1"/>
</dbReference>
<evidence type="ECO:0000313" key="7">
    <source>
        <dbReference type="EMBL" id="SUZ88134.1"/>
    </source>
</evidence>
<evidence type="ECO:0000256" key="1">
    <source>
        <dbReference type="ARBA" id="ARBA00004651"/>
    </source>
</evidence>
<gene>
    <name evidence="7" type="ORF">METZ01_LOCUS40988</name>
</gene>
<comment type="subcellular location">
    <subcellularLocation>
        <location evidence="1">Cell membrane</location>
        <topology evidence="1">Multi-pass membrane protein</topology>
    </subcellularLocation>
</comment>
<keyword evidence="4 6" id="KW-1133">Transmembrane helix</keyword>
<evidence type="ECO:0000256" key="4">
    <source>
        <dbReference type="ARBA" id="ARBA00022989"/>
    </source>
</evidence>
<keyword evidence="5 6" id="KW-0472">Membrane</keyword>
<keyword evidence="3 6" id="KW-0812">Transmembrane</keyword>
<evidence type="ECO:0000256" key="5">
    <source>
        <dbReference type="ARBA" id="ARBA00023136"/>
    </source>
</evidence>
<evidence type="ECO:0000256" key="3">
    <source>
        <dbReference type="ARBA" id="ARBA00022692"/>
    </source>
</evidence>
<feature type="non-terminal residue" evidence="7">
    <location>
        <position position="1"/>
    </location>
</feature>
<feature type="transmembrane region" description="Helical" evidence="6">
    <location>
        <begin position="20"/>
        <end position="40"/>
    </location>
</feature>